<accession>A0A1H8KMF6</accession>
<dbReference type="EMBL" id="FOCX01000006">
    <property type="protein sequence ID" value="SEN94112.1"/>
    <property type="molecule type" value="Genomic_DNA"/>
</dbReference>
<feature type="compositionally biased region" description="Basic and acidic residues" evidence="1">
    <location>
        <begin position="93"/>
        <end position="107"/>
    </location>
</feature>
<evidence type="ECO:0000256" key="1">
    <source>
        <dbReference type="SAM" id="MobiDB-lite"/>
    </source>
</evidence>
<feature type="compositionally biased region" description="Low complexity" evidence="1">
    <location>
        <begin position="184"/>
        <end position="205"/>
    </location>
</feature>
<feature type="compositionally biased region" description="Low complexity" evidence="1">
    <location>
        <begin position="161"/>
        <end position="176"/>
    </location>
</feature>
<evidence type="ECO:0000313" key="2">
    <source>
        <dbReference type="EMBL" id="SEN94112.1"/>
    </source>
</evidence>
<reference evidence="3" key="1">
    <citation type="submission" date="2016-10" db="EMBL/GenBank/DDBJ databases">
        <authorList>
            <person name="Varghese N."/>
            <person name="Submissions S."/>
        </authorList>
    </citation>
    <scope>NUCLEOTIDE SEQUENCE [LARGE SCALE GENOMIC DNA]</scope>
    <source>
        <strain evidence="3">IBRC-M 10043</strain>
    </source>
</reference>
<feature type="compositionally biased region" description="Polar residues" evidence="1">
    <location>
        <begin position="32"/>
        <end position="43"/>
    </location>
</feature>
<organism evidence="2 3">
    <name type="scientific">Halorientalis persicus</name>
    <dbReference type="NCBI Taxonomy" id="1367881"/>
    <lineage>
        <taxon>Archaea</taxon>
        <taxon>Methanobacteriati</taxon>
        <taxon>Methanobacteriota</taxon>
        <taxon>Stenosarchaea group</taxon>
        <taxon>Halobacteria</taxon>
        <taxon>Halobacteriales</taxon>
        <taxon>Haloarculaceae</taxon>
        <taxon>Halorientalis</taxon>
    </lineage>
</organism>
<dbReference type="AlphaFoldDB" id="A0A1H8KMF6"/>
<feature type="region of interest" description="Disordered" evidence="1">
    <location>
        <begin position="93"/>
        <end position="233"/>
    </location>
</feature>
<protein>
    <submittedName>
        <fullName evidence="2">Uncharacterized protein</fullName>
    </submittedName>
</protein>
<feature type="compositionally biased region" description="Polar residues" evidence="1">
    <location>
        <begin position="118"/>
        <end position="142"/>
    </location>
</feature>
<dbReference type="Proteomes" id="UP000198775">
    <property type="component" value="Unassembled WGS sequence"/>
</dbReference>
<gene>
    <name evidence="2" type="ORF">SAMN05216388_1006114</name>
</gene>
<dbReference type="OrthoDB" id="383287at2157"/>
<keyword evidence="3" id="KW-1185">Reference proteome</keyword>
<dbReference type="RefSeq" id="WP_092659098.1">
    <property type="nucleotide sequence ID" value="NZ_FOCX01000006.1"/>
</dbReference>
<evidence type="ECO:0000313" key="3">
    <source>
        <dbReference type="Proteomes" id="UP000198775"/>
    </source>
</evidence>
<proteinExistence type="predicted"/>
<feature type="region of interest" description="Disordered" evidence="1">
    <location>
        <begin position="28"/>
        <end position="59"/>
    </location>
</feature>
<name>A0A1H8KMF6_9EURY</name>
<sequence length="286" mass="30158">MTDSEAVTGTDLSKKERLINAWIAVGPEGKTTDVSDLTGSSRGYASDIRRSMAGEDDDDDLSFEEIAAAHEPELVEQYRSDLAADEIDGRWVFADRLEPAESGRPADDPEPPEPATGSPVSRSRADPTQPSAQPQSTGSQPPTAGRTGASQPPQQSPRQPPASDVQPSQPSDQSQPGGQGGGLPSQPTAAGHPRPPAGRGRTAPPETRRTSHQPAAGRPKQPEPPGLHDQLAELDRQLLAHQQQATAELNSVPQGSQAQTIAISKYNLVVDLRESLRQLAAVAPGP</sequence>